<feature type="domain" description="ATPase V1 complex subunit H C-terminal" evidence="6">
    <location>
        <begin position="345"/>
        <end position="473"/>
    </location>
</feature>
<dbReference type="eggNOG" id="KOG2759">
    <property type="taxonomic scope" value="Eukaryota"/>
</dbReference>
<evidence type="ECO:0000313" key="7">
    <source>
        <dbReference type="EMBL" id="CCE63155.1"/>
    </source>
</evidence>
<dbReference type="InterPro" id="IPR011989">
    <property type="entry name" value="ARM-like"/>
</dbReference>
<evidence type="ECO:0000256" key="3">
    <source>
        <dbReference type="ARBA" id="ARBA00022781"/>
    </source>
</evidence>
<dbReference type="AlphaFoldDB" id="G8BTC7"/>
<dbReference type="GO" id="GO:0046961">
    <property type="term" value="F:proton-transporting ATPase activity, rotational mechanism"/>
    <property type="evidence" value="ECO:0007669"/>
    <property type="project" value="UniProtKB-UniRule"/>
</dbReference>
<accession>G8BTC7</accession>
<dbReference type="PIRSF" id="PIRSF032184">
    <property type="entry name" value="ATPase_V1_H"/>
    <property type="match status" value="1"/>
</dbReference>
<dbReference type="OrthoDB" id="10263554at2759"/>
<evidence type="ECO:0000256" key="2">
    <source>
        <dbReference type="ARBA" id="ARBA00022448"/>
    </source>
</evidence>
<dbReference type="Proteomes" id="UP000005666">
    <property type="component" value="Chromosome 5"/>
</dbReference>
<name>G8BTC7_TETPH</name>
<sequence>MSTSILLDSTHFNEIRKAIGSRSVAWDAVARSSEVDGNDVAVAKQLESILINKKPTSGESELNVNKSMIVSLIHFLQTSTNNESKKYVTNLIAELFSSEEYSADALAVFKETPSLINQLYEVSFQSTDPQTCLITAFNVVSILIQKDTHDIDLIKKLLSNKSYLDILHNKEQMDTSYVCMRLLQELAGVKEYRKTIWSLRANYIGTIFGIIKSATQPDSNTRLVATNSNNLGIQLQYYSLLLIWLLTFDNTIAYELTTEYLADFLTLLRLVKVTIKEKISRISIAIILQCCSKDVKGNRQLIKKLLLLGNTLQVLQSLSERKYSDEELKQDISTLKEILEAEYNELTSFDEYIAEVDSKLLCWSPPHISNGFWSDNIDKFKADNWKLFKKLVTLLINVASNENVKNISEKQKKIILEVALNDITHVVELLPESVIVLGEMNGKSVIMQLLSHSDSRVKYEALKATQTIIGYNYR</sequence>
<dbReference type="PANTHER" id="PTHR10698:SF0">
    <property type="entry name" value="V-TYPE PROTON ATPASE SUBUNIT H"/>
    <property type="match status" value="1"/>
</dbReference>
<dbReference type="Gene3D" id="1.25.10.10">
    <property type="entry name" value="Leucine-rich Repeat Variant"/>
    <property type="match status" value="1"/>
</dbReference>
<dbReference type="RefSeq" id="XP_003685589.1">
    <property type="nucleotide sequence ID" value="XM_003685541.1"/>
</dbReference>
<evidence type="ECO:0000313" key="8">
    <source>
        <dbReference type="Proteomes" id="UP000005666"/>
    </source>
</evidence>
<dbReference type="InterPro" id="IPR011987">
    <property type="entry name" value="ATPase_V1-cplx_hsu_C"/>
</dbReference>
<evidence type="ECO:0000256" key="5">
    <source>
        <dbReference type="PIRNR" id="PIRNR032184"/>
    </source>
</evidence>
<dbReference type="GeneID" id="11531309"/>
<dbReference type="PANTHER" id="PTHR10698">
    <property type="entry name" value="V-TYPE PROTON ATPASE SUBUNIT H"/>
    <property type="match status" value="1"/>
</dbReference>
<evidence type="ECO:0000256" key="4">
    <source>
        <dbReference type="ARBA" id="ARBA00023065"/>
    </source>
</evidence>
<proteinExistence type="inferred from homology"/>
<dbReference type="STRING" id="1071381.G8BTC7"/>
<dbReference type="GO" id="GO:0007035">
    <property type="term" value="P:vacuolar acidification"/>
    <property type="evidence" value="ECO:0007669"/>
    <property type="project" value="EnsemblFungi"/>
</dbReference>
<reference evidence="7 8" key="1">
    <citation type="journal article" date="2011" name="Proc. Natl. Acad. Sci. U.S.A.">
        <title>Evolutionary erosion of yeast sex chromosomes by mating-type switching accidents.</title>
        <authorList>
            <person name="Gordon J.L."/>
            <person name="Armisen D."/>
            <person name="Proux-Wera E."/>
            <person name="Oheigeartaigh S.S."/>
            <person name="Byrne K.P."/>
            <person name="Wolfe K.H."/>
        </authorList>
    </citation>
    <scope>NUCLEOTIDE SEQUENCE [LARGE SCALE GENOMIC DNA]</scope>
    <source>
        <strain evidence="8">ATCC 24235 / CBS 4417 / NBRC 1672 / NRRL Y-8282 / UCD 70-5</strain>
    </source>
</reference>
<evidence type="ECO:0000259" key="6">
    <source>
        <dbReference type="Pfam" id="PF11698"/>
    </source>
</evidence>
<keyword evidence="2 5" id="KW-0813">Transport</keyword>
<organism evidence="7 8">
    <name type="scientific">Tetrapisispora phaffii (strain ATCC 24235 / CBS 4417 / NBRC 1672 / NRRL Y-8282 / UCD 70-5)</name>
    <name type="common">Yeast</name>
    <name type="synonym">Fabospora phaffii</name>
    <dbReference type="NCBI Taxonomy" id="1071381"/>
    <lineage>
        <taxon>Eukaryota</taxon>
        <taxon>Fungi</taxon>
        <taxon>Dikarya</taxon>
        <taxon>Ascomycota</taxon>
        <taxon>Saccharomycotina</taxon>
        <taxon>Saccharomycetes</taxon>
        <taxon>Saccharomycetales</taxon>
        <taxon>Saccharomycetaceae</taxon>
        <taxon>Tetrapisispora</taxon>
    </lineage>
</organism>
<protein>
    <recommendedName>
        <fullName evidence="5">V-type proton ATPase subunit H</fullName>
    </recommendedName>
</protein>
<dbReference type="InterPro" id="IPR016024">
    <property type="entry name" value="ARM-type_fold"/>
</dbReference>
<keyword evidence="4 5" id="KW-0406">Ion transport</keyword>
<dbReference type="EMBL" id="HE612860">
    <property type="protein sequence ID" value="CCE63155.1"/>
    <property type="molecule type" value="Genomic_DNA"/>
</dbReference>
<dbReference type="InterPro" id="IPR038497">
    <property type="entry name" value="ATPase_V1-cplx_hsu_C_sf"/>
</dbReference>
<dbReference type="GO" id="GO:0000329">
    <property type="term" value="C:fungal-type vacuole membrane"/>
    <property type="evidence" value="ECO:0007669"/>
    <property type="project" value="EnsemblFungi"/>
</dbReference>
<dbReference type="InterPro" id="IPR004908">
    <property type="entry name" value="ATPase_V1-cplx_hsu"/>
</dbReference>
<dbReference type="OMA" id="GIQLQYY"/>
<dbReference type="GO" id="GO:0000221">
    <property type="term" value="C:vacuolar proton-transporting V-type ATPase, V1 domain"/>
    <property type="evidence" value="ECO:0007669"/>
    <property type="project" value="UniProtKB-UniRule"/>
</dbReference>
<dbReference type="Gene3D" id="1.25.40.150">
    <property type="entry name" value="V-type ATPase, subunit H, C-terminal domain"/>
    <property type="match status" value="1"/>
</dbReference>
<comment type="function">
    <text evidence="5">Subunit of the V1 complex of vacuolar(H+)-ATPase (V-ATPase), a multisubunit enzyme composed of a peripheral complex (V1) that hydrolyzes ATP and a membrane integral complex (V0) that translocates protons. V-ATPase is responsible for acidifying and maintaining the pH of intracellular compartments.</text>
</comment>
<dbReference type="Pfam" id="PF11698">
    <property type="entry name" value="V-ATPase_H_C"/>
    <property type="match status" value="1"/>
</dbReference>
<dbReference type="KEGG" id="tpf:TPHA_0E00600"/>
<keyword evidence="8" id="KW-1185">Reference proteome</keyword>
<dbReference type="SUPFAM" id="SSF48371">
    <property type="entry name" value="ARM repeat"/>
    <property type="match status" value="1"/>
</dbReference>
<gene>
    <name evidence="7" type="primary">TPHA0E00600</name>
    <name evidence="7" type="ordered locus">TPHA_0E00600</name>
</gene>
<keyword evidence="3 5" id="KW-0375">Hydrogen ion transport</keyword>
<evidence type="ECO:0000256" key="1">
    <source>
        <dbReference type="ARBA" id="ARBA00008613"/>
    </source>
</evidence>
<comment type="subunit">
    <text evidence="5">V-ATPase is a heteromultimeric enzyme made up of two complexes: the ATP-hydrolytic V1 complex and the proton translocation V0 complex.</text>
</comment>
<comment type="similarity">
    <text evidence="1 5">Belongs to the V-ATPase H subunit family.</text>
</comment>
<dbReference type="HOGENOM" id="CLU_025709_4_0_1"/>
<dbReference type="Pfam" id="PF03224">
    <property type="entry name" value="V-ATPase_H_N"/>
    <property type="match status" value="1"/>
</dbReference>